<keyword evidence="3" id="KW-1185">Reference proteome</keyword>
<reference evidence="4" key="2">
    <citation type="submission" date="2025-08" db="UniProtKB">
        <authorList>
            <consortium name="RefSeq"/>
        </authorList>
    </citation>
    <scope>IDENTIFICATION</scope>
    <source>
        <tissue evidence="4">Leaves</tissue>
    </source>
</reference>
<name>A0ABM4W733_COFAR</name>
<feature type="domain" description="RNase H type-1" evidence="2">
    <location>
        <begin position="88"/>
        <end position="167"/>
    </location>
</feature>
<dbReference type="Proteomes" id="UP001652660">
    <property type="component" value="Chromosome 1e"/>
</dbReference>
<evidence type="ECO:0000313" key="3">
    <source>
        <dbReference type="Proteomes" id="UP001652660"/>
    </source>
</evidence>
<dbReference type="RefSeq" id="XP_071927599.1">
    <property type="nucleotide sequence ID" value="XM_072071498.1"/>
</dbReference>
<dbReference type="CDD" id="cd06222">
    <property type="entry name" value="RNase_H_like"/>
    <property type="match status" value="1"/>
</dbReference>
<organism evidence="3 4">
    <name type="scientific">Coffea arabica</name>
    <name type="common">Arabian coffee</name>
    <dbReference type="NCBI Taxonomy" id="13443"/>
    <lineage>
        <taxon>Eukaryota</taxon>
        <taxon>Viridiplantae</taxon>
        <taxon>Streptophyta</taxon>
        <taxon>Embryophyta</taxon>
        <taxon>Tracheophyta</taxon>
        <taxon>Spermatophyta</taxon>
        <taxon>Magnoliopsida</taxon>
        <taxon>eudicotyledons</taxon>
        <taxon>Gunneridae</taxon>
        <taxon>Pentapetalae</taxon>
        <taxon>asterids</taxon>
        <taxon>lamiids</taxon>
        <taxon>Gentianales</taxon>
        <taxon>Rubiaceae</taxon>
        <taxon>Ixoroideae</taxon>
        <taxon>Gardenieae complex</taxon>
        <taxon>Bertiereae - Coffeeae clade</taxon>
        <taxon>Coffeeae</taxon>
        <taxon>Coffea</taxon>
    </lineage>
</organism>
<dbReference type="PANTHER" id="PTHR47074:SF11">
    <property type="entry name" value="REVERSE TRANSCRIPTASE-LIKE PROTEIN"/>
    <property type="match status" value="1"/>
</dbReference>
<dbReference type="InterPro" id="IPR036397">
    <property type="entry name" value="RNaseH_sf"/>
</dbReference>
<accession>A0ABM4W733</accession>
<feature type="region of interest" description="Disordered" evidence="1">
    <location>
        <begin position="53"/>
        <end position="77"/>
    </location>
</feature>
<feature type="compositionally biased region" description="Basic and acidic residues" evidence="1">
    <location>
        <begin position="68"/>
        <end position="77"/>
    </location>
</feature>
<dbReference type="Pfam" id="PF13456">
    <property type="entry name" value="RVT_3"/>
    <property type="match status" value="1"/>
</dbReference>
<reference evidence="3" key="1">
    <citation type="journal article" date="2025" name="Foods">
        <title>Unveiling the Microbial Signatures of Arabica Coffee Cherries: Insights into Ripeness Specific Diversity, Functional Traits, and Implications for Quality and Safety.</title>
        <authorList>
            <consortium name="RefSeq"/>
            <person name="Tenea G.N."/>
            <person name="Cifuentes V."/>
            <person name="Reyes P."/>
            <person name="Cevallos-Vallejos M."/>
        </authorList>
    </citation>
    <scope>NUCLEOTIDE SEQUENCE [LARGE SCALE GENOMIC DNA]</scope>
</reference>
<sequence>MQSAKKEQGMDRIKLTVNILLQIWKARNRMTFQSVNVDTKLIVDKAQQEWTEYEAETETDTRTNASSEVDKQLQHGWEPPKEGVIKINTDAAISAKMVRTELGIIARNWRGGIVKAKGITESRRGEAAKEEALAIRSALEMVKDAGWTNIEVQSNCKSVVSQINTGNVQDCYLTNNPGRH</sequence>
<evidence type="ECO:0000256" key="1">
    <source>
        <dbReference type="SAM" id="MobiDB-lite"/>
    </source>
</evidence>
<evidence type="ECO:0000259" key="2">
    <source>
        <dbReference type="Pfam" id="PF13456"/>
    </source>
</evidence>
<proteinExistence type="predicted"/>
<dbReference type="InterPro" id="IPR052929">
    <property type="entry name" value="RNase_H-like_EbsB-rel"/>
</dbReference>
<protein>
    <recommendedName>
        <fullName evidence="2">RNase H type-1 domain-containing protein</fullName>
    </recommendedName>
</protein>
<dbReference type="GeneID" id="140017916"/>
<dbReference type="Gene3D" id="3.30.420.10">
    <property type="entry name" value="Ribonuclease H-like superfamily/Ribonuclease H"/>
    <property type="match status" value="1"/>
</dbReference>
<dbReference type="InterPro" id="IPR044730">
    <property type="entry name" value="RNase_H-like_dom_plant"/>
</dbReference>
<gene>
    <name evidence="4" type="primary">LOC140017916</name>
</gene>
<evidence type="ECO:0000313" key="4">
    <source>
        <dbReference type="RefSeq" id="XP_071927599.1"/>
    </source>
</evidence>
<dbReference type="InterPro" id="IPR002156">
    <property type="entry name" value="RNaseH_domain"/>
</dbReference>
<dbReference type="PANTHER" id="PTHR47074">
    <property type="entry name" value="BNAC02G40300D PROTEIN"/>
    <property type="match status" value="1"/>
</dbReference>